<accession>A0ABN2EHI2</accession>
<keyword evidence="1" id="KW-0732">Signal</keyword>
<organism evidence="2 3">
    <name type="scientific">Kribbella sancticallisti</name>
    <dbReference type="NCBI Taxonomy" id="460087"/>
    <lineage>
        <taxon>Bacteria</taxon>
        <taxon>Bacillati</taxon>
        <taxon>Actinomycetota</taxon>
        <taxon>Actinomycetes</taxon>
        <taxon>Propionibacteriales</taxon>
        <taxon>Kribbellaceae</taxon>
        <taxon>Kribbella</taxon>
    </lineage>
</organism>
<dbReference type="EMBL" id="BAAAOS010000056">
    <property type="protein sequence ID" value="GAA1606552.1"/>
    <property type="molecule type" value="Genomic_DNA"/>
</dbReference>
<name>A0ABN2EHI2_9ACTN</name>
<evidence type="ECO:0000313" key="2">
    <source>
        <dbReference type="EMBL" id="GAA1606552.1"/>
    </source>
</evidence>
<proteinExistence type="predicted"/>
<dbReference type="Proteomes" id="UP001500393">
    <property type="component" value="Unassembled WGS sequence"/>
</dbReference>
<keyword evidence="3" id="KW-1185">Reference proteome</keyword>
<evidence type="ECO:0008006" key="4">
    <source>
        <dbReference type="Google" id="ProtNLM"/>
    </source>
</evidence>
<evidence type="ECO:0000256" key="1">
    <source>
        <dbReference type="SAM" id="SignalP"/>
    </source>
</evidence>
<dbReference type="PROSITE" id="PS51257">
    <property type="entry name" value="PROKAR_LIPOPROTEIN"/>
    <property type="match status" value="1"/>
</dbReference>
<evidence type="ECO:0000313" key="3">
    <source>
        <dbReference type="Proteomes" id="UP001500393"/>
    </source>
</evidence>
<feature type="signal peptide" evidence="1">
    <location>
        <begin position="1"/>
        <end position="26"/>
    </location>
</feature>
<dbReference type="RefSeq" id="WP_344221112.1">
    <property type="nucleotide sequence ID" value="NZ_BAAAOS010000056.1"/>
</dbReference>
<feature type="chain" id="PRO_5047513351" description="NPCBM/NEW2 domain-containing protein" evidence="1">
    <location>
        <begin position="27"/>
        <end position="277"/>
    </location>
</feature>
<sequence>MGVRPLRSHHLGIGLLVAALSLTGCAATVVPAESALSVPGTGKAAPAAVQTTPVRAVKITSIKTTDATKGVLTVVGSITPAPAAGSRVSLQRWSSTGRKWIEIGHGPTKGTSITIPPTVPGSVASYRLYIGAQAPYGAASSSAISFSHYVYRGIFKKPLLATGGKGHPQFTVVPPAEGPRRAEAEVIADKAGVVWGDIDTTGCRWVRTWLGNLTDGTVRVSLLNGAKVVGAVAMAQETETWLNRDILGVTRLRLQVADVKSGYGPIVAVDALLLCTN</sequence>
<comment type="caution">
    <text evidence="2">The sequence shown here is derived from an EMBL/GenBank/DDBJ whole genome shotgun (WGS) entry which is preliminary data.</text>
</comment>
<reference evidence="2 3" key="1">
    <citation type="journal article" date="2019" name="Int. J. Syst. Evol. Microbiol.">
        <title>The Global Catalogue of Microorganisms (GCM) 10K type strain sequencing project: providing services to taxonomists for standard genome sequencing and annotation.</title>
        <authorList>
            <consortium name="The Broad Institute Genomics Platform"/>
            <consortium name="The Broad Institute Genome Sequencing Center for Infectious Disease"/>
            <person name="Wu L."/>
            <person name="Ma J."/>
        </authorList>
    </citation>
    <scope>NUCLEOTIDE SEQUENCE [LARGE SCALE GENOMIC DNA]</scope>
    <source>
        <strain evidence="2 3">JCM 14969</strain>
    </source>
</reference>
<protein>
    <recommendedName>
        <fullName evidence="4">NPCBM/NEW2 domain-containing protein</fullName>
    </recommendedName>
</protein>
<gene>
    <name evidence="2" type="ORF">GCM10009789_71080</name>
</gene>